<keyword evidence="2" id="KW-1133">Transmembrane helix</keyword>
<proteinExistence type="predicted"/>
<dbReference type="Proteomes" id="UP001347796">
    <property type="component" value="Unassembled WGS sequence"/>
</dbReference>
<keyword evidence="2" id="KW-0472">Membrane</keyword>
<dbReference type="AlphaFoldDB" id="A0AAN8JTV8"/>
<dbReference type="EMBL" id="JAZGQO010000007">
    <property type="protein sequence ID" value="KAK6183097.1"/>
    <property type="molecule type" value="Genomic_DNA"/>
</dbReference>
<evidence type="ECO:0000256" key="2">
    <source>
        <dbReference type="SAM" id="Phobius"/>
    </source>
</evidence>
<feature type="transmembrane region" description="Helical" evidence="2">
    <location>
        <begin position="39"/>
        <end position="64"/>
    </location>
</feature>
<reference evidence="4 5" key="1">
    <citation type="submission" date="2024-01" db="EMBL/GenBank/DDBJ databases">
        <title>The genome of the rayed Mediterranean limpet Patella caerulea (Linnaeus, 1758).</title>
        <authorList>
            <person name="Anh-Thu Weber A."/>
            <person name="Halstead-Nussloch G."/>
        </authorList>
    </citation>
    <scope>NUCLEOTIDE SEQUENCE [LARGE SCALE GENOMIC DNA]</scope>
    <source>
        <strain evidence="4">AATW-2023a</strain>
        <tissue evidence="4">Whole specimen</tissue>
    </source>
</reference>
<evidence type="ECO:0000256" key="1">
    <source>
        <dbReference type="ARBA" id="ARBA00023157"/>
    </source>
</evidence>
<name>A0AAN8JTV8_PATCE</name>
<feature type="domain" description="BRICHOS" evidence="3">
    <location>
        <begin position="104"/>
        <end position="193"/>
    </location>
</feature>
<dbReference type="Pfam" id="PF04089">
    <property type="entry name" value="BRICHOS"/>
    <property type="match status" value="1"/>
</dbReference>
<evidence type="ECO:0000313" key="5">
    <source>
        <dbReference type="Proteomes" id="UP001347796"/>
    </source>
</evidence>
<gene>
    <name evidence="4" type="ORF">SNE40_010642</name>
</gene>
<evidence type="ECO:0000313" key="4">
    <source>
        <dbReference type="EMBL" id="KAK6183097.1"/>
    </source>
</evidence>
<accession>A0AAN8JTV8</accession>
<dbReference type="InterPro" id="IPR007084">
    <property type="entry name" value="BRICHOS_dom"/>
</dbReference>
<comment type="caution">
    <text evidence="4">The sequence shown here is derived from an EMBL/GenBank/DDBJ whole genome shotgun (WGS) entry which is preliminary data.</text>
</comment>
<evidence type="ECO:0000259" key="3">
    <source>
        <dbReference type="PROSITE" id="PS50869"/>
    </source>
</evidence>
<protein>
    <recommendedName>
        <fullName evidence="3">BRICHOS domain-containing protein</fullName>
    </recommendedName>
</protein>
<organism evidence="4 5">
    <name type="scientific">Patella caerulea</name>
    <name type="common">Rayed Mediterranean limpet</name>
    <dbReference type="NCBI Taxonomy" id="87958"/>
    <lineage>
        <taxon>Eukaryota</taxon>
        <taxon>Metazoa</taxon>
        <taxon>Spiralia</taxon>
        <taxon>Lophotrochozoa</taxon>
        <taxon>Mollusca</taxon>
        <taxon>Gastropoda</taxon>
        <taxon>Patellogastropoda</taxon>
        <taxon>Patelloidea</taxon>
        <taxon>Patellidae</taxon>
        <taxon>Patella</taxon>
    </lineage>
</organism>
<dbReference type="PROSITE" id="PS50869">
    <property type="entry name" value="BRICHOS"/>
    <property type="match status" value="1"/>
</dbReference>
<sequence>MSPPMFDLQTKENNQDVKVILPSSNFVQQPTVKTKNKKYYLIAVSVISAAVVITLGAMGSVALYHHMNRPEEYDTETLYNGHHIPEHARVDYVNKITYVNNTRYGEVLAGNNLHDYNRKLLVFKDVTNKVCYIDKLEGTFEEGVALLAQRTRSTPTPIKRVHTSNESIHGDVLRKFAGDTIANHCKDIPSFWLIDEVVGDQGEPNEEMTVDCIYDDSNPLCRNKRRVVEEKIAKMACHTKVIVIKIKIVFIIAN</sequence>
<keyword evidence="5" id="KW-1185">Reference proteome</keyword>
<keyword evidence="1" id="KW-1015">Disulfide bond</keyword>
<keyword evidence="2" id="KW-0812">Transmembrane</keyword>